<dbReference type="PROSITE" id="PS50042">
    <property type="entry name" value="CNMP_BINDING_3"/>
    <property type="match status" value="1"/>
</dbReference>
<evidence type="ECO:0000313" key="5">
    <source>
        <dbReference type="EMBL" id="CAA6802770.1"/>
    </source>
</evidence>
<dbReference type="Gene3D" id="2.60.120.10">
    <property type="entry name" value="Jelly Rolls"/>
    <property type="match status" value="1"/>
</dbReference>
<dbReference type="InterPro" id="IPR018490">
    <property type="entry name" value="cNMP-bd_dom_sf"/>
</dbReference>
<dbReference type="GO" id="GO:0005829">
    <property type="term" value="C:cytosol"/>
    <property type="evidence" value="ECO:0007669"/>
    <property type="project" value="TreeGrafter"/>
</dbReference>
<sequence>MITEKLRELDLFKVFDDVEIERFAEISTLKKLSNDNILFYEGEEPKYFYLLLKGHLKVFKTDLKGHEIVMHYFREPAFIAEMPSLEGINFPATAIATRDEVEVLLIDRDKFSNLIKSNARFSFQLMKSMTVKIKQLELVINRNMIYDAMTKVCSFIEENPLYFQSAKNKDIANFLNMAPETLSRILGKLRKLEIIDKKNLLLDNDKLKTLLEI</sequence>
<organism evidence="5">
    <name type="scientific">uncultured Sulfurovum sp</name>
    <dbReference type="NCBI Taxonomy" id="269237"/>
    <lineage>
        <taxon>Bacteria</taxon>
        <taxon>Pseudomonadati</taxon>
        <taxon>Campylobacterota</taxon>
        <taxon>Epsilonproteobacteria</taxon>
        <taxon>Campylobacterales</taxon>
        <taxon>Sulfurovaceae</taxon>
        <taxon>Sulfurovum</taxon>
        <taxon>environmental samples</taxon>
    </lineage>
</organism>
<evidence type="ECO:0000256" key="1">
    <source>
        <dbReference type="ARBA" id="ARBA00023015"/>
    </source>
</evidence>
<dbReference type="PANTHER" id="PTHR24567:SF26">
    <property type="entry name" value="REGULATORY PROTEIN YEIL"/>
    <property type="match status" value="1"/>
</dbReference>
<dbReference type="CDD" id="cd00038">
    <property type="entry name" value="CAP_ED"/>
    <property type="match status" value="1"/>
</dbReference>
<dbReference type="GO" id="GO:0003700">
    <property type="term" value="F:DNA-binding transcription factor activity"/>
    <property type="evidence" value="ECO:0007669"/>
    <property type="project" value="TreeGrafter"/>
</dbReference>
<dbReference type="SUPFAM" id="SSF51206">
    <property type="entry name" value="cAMP-binding domain-like"/>
    <property type="match status" value="1"/>
</dbReference>
<dbReference type="EMBL" id="CACVAP010000039">
    <property type="protein sequence ID" value="CAA6802770.1"/>
    <property type="molecule type" value="Genomic_DNA"/>
</dbReference>
<name>A0A6S6S015_9BACT</name>
<feature type="domain" description="Cyclic nucleotide-binding" evidence="4">
    <location>
        <begin position="2"/>
        <end position="115"/>
    </location>
</feature>
<dbReference type="InterPro" id="IPR036390">
    <property type="entry name" value="WH_DNA-bd_sf"/>
</dbReference>
<dbReference type="AlphaFoldDB" id="A0A6S6S015"/>
<accession>A0A6S6S015</accession>
<keyword evidence="2" id="KW-0238">DNA-binding</keyword>
<dbReference type="InterPro" id="IPR014710">
    <property type="entry name" value="RmlC-like_jellyroll"/>
</dbReference>
<dbReference type="Pfam" id="PF13545">
    <property type="entry name" value="HTH_Crp_2"/>
    <property type="match status" value="1"/>
</dbReference>
<dbReference type="PANTHER" id="PTHR24567">
    <property type="entry name" value="CRP FAMILY TRANSCRIPTIONAL REGULATORY PROTEIN"/>
    <property type="match status" value="1"/>
</dbReference>
<keyword evidence="3" id="KW-0804">Transcription</keyword>
<keyword evidence="1" id="KW-0805">Transcription regulation</keyword>
<evidence type="ECO:0000256" key="3">
    <source>
        <dbReference type="ARBA" id="ARBA00023163"/>
    </source>
</evidence>
<proteinExistence type="predicted"/>
<dbReference type="InterPro" id="IPR000595">
    <property type="entry name" value="cNMP-bd_dom"/>
</dbReference>
<evidence type="ECO:0000259" key="4">
    <source>
        <dbReference type="PROSITE" id="PS50042"/>
    </source>
</evidence>
<dbReference type="SUPFAM" id="SSF46785">
    <property type="entry name" value="Winged helix' DNA-binding domain"/>
    <property type="match status" value="1"/>
</dbReference>
<gene>
    <name evidence="5" type="ORF">HELGO_WM3421</name>
</gene>
<dbReference type="InterPro" id="IPR012318">
    <property type="entry name" value="HTH_CRP"/>
</dbReference>
<dbReference type="GO" id="GO:0003677">
    <property type="term" value="F:DNA binding"/>
    <property type="evidence" value="ECO:0007669"/>
    <property type="project" value="UniProtKB-KW"/>
</dbReference>
<dbReference type="Pfam" id="PF00027">
    <property type="entry name" value="cNMP_binding"/>
    <property type="match status" value="1"/>
</dbReference>
<dbReference type="InterPro" id="IPR050397">
    <property type="entry name" value="Env_Response_Regulators"/>
</dbReference>
<protein>
    <recommendedName>
        <fullName evidence="4">Cyclic nucleotide-binding domain-containing protein</fullName>
    </recommendedName>
</protein>
<dbReference type="SMART" id="SM00100">
    <property type="entry name" value="cNMP"/>
    <property type="match status" value="1"/>
</dbReference>
<reference evidence="5" key="1">
    <citation type="submission" date="2020-01" db="EMBL/GenBank/DDBJ databases">
        <authorList>
            <person name="Meier V. D."/>
            <person name="Meier V D."/>
        </authorList>
    </citation>
    <scope>NUCLEOTIDE SEQUENCE</scope>
    <source>
        <strain evidence="5">HLG_WM_MAG_06</strain>
    </source>
</reference>
<evidence type="ECO:0000256" key="2">
    <source>
        <dbReference type="ARBA" id="ARBA00023125"/>
    </source>
</evidence>